<dbReference type="AlphaFoldDB" id="A0A6M3IIM7"/>
<feature type="domain" description="Polyvalent protein metallopeptidase" evidence="2">
    <location>
        <begin position="146"/>
        <end position="266"/>
    </location>
</feature>
<evidence type="ECO:0000259" key="2">
    <source>
        <dbReference type="Pfam" id="PF18818"/>
    </source>
</evidence>
<dbReference type="InterPro" id="IPR013610">
    <property type="entry name" value="ArdC_N"/>
</dbReference>
<dbReference type="GO" id="GO:0003697">
    <property type="term" value="F:single-stranded DNA binding"/>
    <property type="evidence" value="ECO:0007669"/>
    <property type="project" value="InterPro"/>
</dbReference>
<dbReference type="InterPro" id="IPR041459">
    <property type="entry name" value="MPTase-PolyVal"/>
</dbReference>
<dbReference type="Pfam" id="PF18818">
    <property type="entry name" value="MPTase-PolyVal"/>
    <property type="match status" value="1"/>
</dbReference>
<reference evidence="3" key="1">
    <citation type="submission" date="2020-03" db="EMBL/GenBank/DDBJ databases">
        <title>The deep terrestrial virosphere.</title>
        <authorList>
            <person name="Holmfeldt K."/>
            <person name="Nilsson E."/>
            <person name="Simone D."/>
            <person name="Lopez-Fernandez M."/>
            <person name="Wu X."/>
            <person name="de Brujin I."/>
            <person name="Lundin D."/>
            <person name="Andersson A."/>
            <person name="Bertilsson S."/>
            <person name="Dopson M."/>
        </authorList>
    </citation>
    <scope>NUCLEOTIDE SEQUENCE</scope>
    <source>
        <strain evidence="3">MM415B01675</strain>
    </source>
</reference>
<evidence type="ECO:0000313" key="3">
    <source>
        <dbReference type="EMBL" id="QJA57264.1"/>
    </source>
</evidence>
<dbReference type="InterPro" id="IPR017113">
    <property type="entry name" value="Antirestriction_ArdC"/>
</dbReference>
<evidence type="ECO:0000259" key="1">
    <source>
        <dbReference type="Pfam" id="PF08401"/>
    </source>
</evidence>
<evidence type="ECO:0008006" key="4">
    <source>
        <dbReference type="Google" id="ProtNLM"/>
    </source>
</evidence>
<dbReference type="EMBL" id="MT141264">
    <property type="protein sequence ID" value="QJA57264.1"/>
    <property type="molecule type" value="Genomic_DNA"/>
</dbReference>
<name>A0A6M3IIM7_9ZZZZ</name>
<dbReference type="Pfam" id="PF08401">
    <property type="entry name" value="ArdcN"/>
    <property type="match status" value="1"/>
</dbReference>
<proteinExistence type="predicted"/>
<sequence>MSNKVYEIITEKIIEKLENGEIPWVKPWAGTGYPVNLVSKKEYNGINVFLLACQGYSSPYWLSFKQCQDLGGHVRKGEKSTMVVFWKQFTVTNEDEEKTIPLLRYYRIFNIEQCDGIGPKKIPVTDINQEFQPISAAEAIVTGMQKRPDIRYREQRAYYHPKDDFVNMPKKESFQKEEFFYSVLFHELGHSTGHEKRCGRKKFEEWAPFGSESYSKEELVAEMTAAFLCGRCQIEQQTIDNSAAYIKGWLGKLKNDPKMVVLAAAQAQKAANYITG</sequence>
<organism evidence="3">
    <name type="scientific">viral metagenome</name>
    <dbReference type="NCBI Taxonomy" id="1070528"/>
    <lineage>
        <taxon>unclassified sequences</taxon>
        <taxon>metagenomes</taxon>
        <taxon>organismal metagenomes</taxon>
    </lineage>
</organism>
<accession>A0A6M3IIM7</accession>
<feature type="domain" description="N-terminal" evidence="1">
    <location>
        <begin position="4"/>
        <end position="109"/>
    </location>
</feature>
<dbReference type="PIRSF" id="PIRSF037112">
    <property type="entry name" value="Antirestriction_ArdC"/>
    <property type="match status" value="1"/>
</dbReference>
<gene>
    <name evidence="3" type="ORF">MM415B01675_0002</name>
</gene>
<protein>
    <recommendedName>
        <fullName evidence="4">DUF1738 domain-containing protein</fullName>
    </recommendedName>
</protein>